<dbReference type="RefSeq" id="WP_079421860.1">
    <property type="nucleotide sequence ID" value="NZ_MZGV01000002.1"/>
</dbReference>
<comment type="caution">
    <text evidence="1">The sequence shown here is derived from an EMBL/GenBank/DDBJ whole genome shotgun (WGS) entry which is preliminary data.</text>
</comment>
<dbReference type="EMBL" id="MZGV01000002">
    <property type="protein sequence ID" value="OPJ64892.1"/>
    <property type="molecule type" value="Genomic_DNA"/>
</dbReference>
<dbReference type="Proteomes" id="UP000190080">
    <property type="component" value="Unassembled WGS sequence"/>
</dbReference>
<evidence type="ECO:0000313" key="1">
    <source>
        <dbReference type="EMBL" id="OPJ64892.1"/>
    </source>
</evidence>
<organism evidence="1 2">
    <name type="scientific">Clostridium oryzae</name>
    <dbReference type="NCBI Taxonomy" id="1450648"/>
    <lineage>
        <taxon>Bacteria</taxon>
        <taxon>Bacillati</taxon>
        <taxon>Bacillota</taxon>
        <taxon>Clostridia</taxon>
        <taxon>Eubacteriales</taxon>
        <taxon>Clostridiaceae</taxon>
        <taxon>Clostridium</taxon>
    </lineage>
</organism>
<evidence type="ECO:0000313" key="2">
    <source>
        <dbReference type="Proteomes" id="UP000190080"/>
    </source>
</evidence>
<evidence type="ECO:0008006" key="3">
    <source>
        <dbReference type="Google" id="ProtNLM"/>
    </source>
</evidence>
<keyword evidence="2" id="KW-1185">Reference proteome</keyword>
<dbReference type="STRING" id="1450648.CLORY_04010"/>
<proteinExistence type="predicted"/>
<dbReference type="AlphaFoldDB" id="A0A1V4IXU0"/>
<gene>
    <name evidence="1" type="ORF">CLORY_04010</name>
</gene>
<protein>
    <recommendedName>
        <fullName evidence="3">N-acetyltransferase domain-containing protein</fullName>
    </recommendedName>
</protein>
<accession>A0A1V4IXU0</accession>
<reference evidence="1 2" key="1">
    <citation type="submission" date="2017-03" db="EMBL/GenBank/DDBJ databases">
        <title>Genome sequence of Clostridium oryzae DSM 28571.</title>
        <authorList>
            <person name="Poehlein A."/>
            <person name="Daniel R."/>
        </authorList>
    </citation>
    <scope>NUCLEOTIDE SEQUENCE [LARGE SCALE GENOMIC DNA]</scope>
    <source>
        <strain evidence="1 2">DSM 28571</strain>
    </source>
</reference>
<name>A0A1V4IXU0_9CLOT</name>
<dbReference type="OrthoDB" id="9803772at2"/>
<sequence length="195" mass="23277">MSDKIILRDLNEYDWDVIEESFRREGWQKDLESYKQYFDYMKQGICSIIIAQWLEDFAGVLVINWQSEYENFKEREIPEISDIRVVHKFMRSSVYDELMDEAEKRIFQKKDTAGIGISLAAEYSQTHILCIKRGYIPDGTGIYKQNKQLQLGQQIIFDEKLKMYMIKNCDKKIAYKKGAIRKLENIYYDIYKGKL</sequence>